<dbReference type="NCBIfam" id="TIGR02401">
    <property type="entry name" value="trehalose_TreY"/>
    <property type="match status" value="1"/>
</dbReference>
<dbReference type="EMBL" id="CP001823">
    <property type="protein sequence ID" value="ACZ38525.1"/>
    <property type="molecule type" value="Genomic_DNA"/>
</dbReference>
<sequence length="951" mass="105500">MSSVPSLPTATYRLQLNRDFGFAEARALVPYLDRLGISHVYASPIFAARSGSTHGYDVVDPRRVNHELGTDADFAAFVDELHAHGMGLILDIVPNHMAASTENPWWTDVLTWGPASPYAGFFAIDWRGPDPSSGAPQKILVPVLGEPYAQALESGALQLKLDADGLFIDYHGLRFPLNPGTYHLVLDLDGPAAISDEARERIRAIAAASHALTTGKLGDDDHLRRTREGRTIIESLWSLYTSGGTGRAAVEDCLAAAQGTPGDPASFDRLHTLLEAQPYRLAFWKVAAERATYRRFFDISDLVAVRAEDPAVVEATHALIFRFIEEGKAQGLRIDHVDGLRDPAGYLRYLRRRLDHADTPPPYIVVEKILAPGEDLPPDWPVAGTTGYDFLNVLTAVFVDPDGLAELGNSYGRFTGAYDSFDEVARREKRRVIHELFAGETQSLVRRLEAIAAHDRHARDLSPEELRAALVAVTACLPVYRTYAAGDRSAPQDSRWVDSAIAAAEQDEPTVPAVVFSFLRRVLSLAFPPTLSEEQRRAWREFVAQWQQLTGPVTAKGVEDTAFYVYNRLLALNEVGGDPDINGEPVANFHAFNAHRRSAWPHSLNTTSTHDTKRGADVRARLVALSEVPGEWERAVRRWSRWNQPWKTIVEGRPVPDANEEWFLYQTLVGAWPLADADLTDFRERLGTYLRKAMREAKAATSWLRPNVEHEEAVLGFVEAILTPGEENRFLPDFVRFTRRIAAYGAITGLAQVVLHATAPGIPDIYRGTEVWDLTLADPDNRRPIDYELLRQMLHEVGDEGGSALDRRSAHLLAHWSDGRIKLEVLTRALTTRRAEPDLFAGGDYLPLESRGERATHLVAFARRQDDRWAVTIAPRLIATLRPRAAPPVGRRTWGDTCILLPPGAPVVWRDALTGQRLRARQGSAGWTIPIHHALRTLPVSLLVGRASSAG</sequence>
<dbReference type="InterPro" id="IPR017853">
    <property type="entry name" value="GH"/>
</dbReference>
<evidence type="ECO:0000313" key="3">
    <source>
        <dbReference type="Proteomes" id="UP000002027"/>
    </source>
</evidence>
<dbReference type="HOGENOM" id="CLU_005045_1_0_0"/>
<dbReference type="CAZy" id="GH13">
    <property type="family name" value="Glycoside Hydrolase Family 13"/>
</dbReference>
<dbReference type="InterPro" id="IPR012767">
    <property type="entry name" value="Trehalose_TreY"/>
</dbReference>
<dbReference type="AlphaFoldDB" id="D1C2Q8"/>
<name>D1C2Q8_SPHTD</name>
<feature type="domain" description="Glycosyl hydrolase family 13 catalytic" evidence="1">
    <location>
        <begin position="9"/>
        <end position="824"/>
    </location>
</feature>
<dbReference type="KEGG" id="sti:Sthe_1089"/>
<evidence type="ECO:0000259" key="1">
    <source>
        <dbReference type="SMART" id="SM00642"/>
    </source>
</evidence>
<dbReference type="eggNOG" id="COG3280">
    <property type="taxonomic scope" value="Bacteria"/>
</dbReference>
<evidence type="ECO:0000313" key="2">
    <source>
        <dbReference type="EMBL" id="ACZ38525.1"/>
    </source>
</evidence>
<reference evidence="3" key="1">
    <citation type="submission" date="2009-11" db="EMBL/GenBank/DDBJ databases">
        <title>The complete chromosome 1 of Sphaerobacter thermophilus DSM 20745.</title>
        <authorList>
            <person name="Lucas S."/>
            <person name="Copeland A."/>
            <person name="Lapidus A."/>
            <person name="Glavina del Rio T."/>
            <person name="Dalin E."/>
            <person name="Tice H."/>
            <person name="Bruce D."/>
            <person name="Goodwin L."/>
            <person name="Pitluck S."/>
            <person name="Kyrpides N."/>
            <person name="Mavromatis K."/>
            <person name="Ivanova N."/>
            <person name="Mikhailova N."/>
            <person name="LaButti K.M."/>
            <person name="Clum A."/>
            <person name="Sun H.I."/>
            <person name="Brettin T."/>
            <person name="Detter J.C."/>
            <person name="Han C."/>
            <person name="Larimer F."/>
            <person name="Land M."/>
            <person name="Hauser L."/>
            <person name="Markowitz V."/>
            <person name="Cheng J.F."/>
            <person name="Hugenholtz P."/>
            <person name="Woyke T."/>
            <person name="Wu D."/>
            <person name="Steenblock K."/>
            <person name="Schneider S."/>
            <person name="Pukall R."/>
            <person name="Goeker M."/>
            <person name="Klenk H.P."/>
            <person name="Eisen J.A."/>
        </authorList>
    </citation>
    <scope>NUCLEOTIDE SEQUENCE [LARGE SCALE GENOMIC DNA]</scope>
    <source>
        <strain evidence="3">ATCC 49802 / DSM 20745 / S 6022</strain>
    </source>
</reference>
<keyword evidence="3" id="KW-1185">Reference proteome</keyword>
<dbReference type="PANTHER" id="PTHR10357:SF216">
    <property type="entry name" value="MALTOOLIGOSYL TREHALOSE SYNTHASE-RELATED"/>
    <property type="match status" value="1"/>
</dbReference>
<organism evidence="2 3">
    <name type="scientific">Sphaerobacter thermophilus (strain ATCC 49802 / DSM 20745 / KCCM 41009 / NCIMB 13125 / S 6022)</name>
    <dbReference type="NCBI Taxonomy" id="479434"/>
    <lineage>
        <taxon>Bacteria</taxon>
        <taxon>Pseudomonadati</taxon>
        <taxon>Thermomicrobiota</taxon>
        <taxon>Thermomicrobia</taxon>
        <taxon>Sphaerobacterales</taxon>
        <taxon>Sphaerobacterineae</taxon>
        <taxon>Sphaerobacteraceae</taxon>
        <taxon>Sphaerobacter</taxon>
    </lineage>
</organism>
<dbReference type="RefSeq" id="WP_012871572.1">
    <property type="nucleotide sequence ID" value="NC_013523.1"/>
</dbReference>
<accession>D1C2Q8</accession>
<dbReference type="Proteomes" id="UP000002027">
    <property type="component" value="Chromosome 1"/>
</dbReference>
<gene>
    <name evidence="2" type="ordered locus">Sthe_1089</name>
</gene>
<dbReference type="OrthoDB" id="9805159at2"/>
<dbReference type="SMART" id="SM00642">
    <property type="entry name" value="Aamy"/>
    <property type="match status" value="1"/>
</dbReference>
<dbReference type="Gene3D" id="3.20.20.80">
    <property type="entry name" value="Glycosidases"/>
    <property type="match status" value="4"/>
</dbReference>
<dbReference type="SUPFAM" id="SSF51445">
    <property type="entry name" value="(Trans)glycosidases"/>
    <property type="match status" value="1"/>
</dbReference>
<dbReference type="CDD" id="cd11336">
    <property type="entry name" value="AmyAc_MTSase"/>
    <property type="match status" value="1"/>
</dbReference>
<dbReference type="InterPro" id="IPR006047">
    <property type="entry name" value="GH13_cat_dom"/>
</dbReference>
<protein>
    <submittedName>
        <fullName evidence="2">Malto-oligosyltrehalose synthase</fullName>
    </submittedName>
</protein>
<dbReference type="GO" id="GO:0030980">
    <property type="term" value="P:alpha-glucan catabolic process"/>
    <property type="evidence" value="ECO:0007669"/>
    <property type="project" value="TreeGrafter"/>
</dbReference>
<dbReference type="InParanoid" id="D1C2Q8"/>
<dbReference type="Pfam" id="PF00128">
    <property type="entry name" value="Alpha-amylase"/>
    <property type="match status" value="1"/>
</dbReference>
<reference evidence="2 3" key="2">
    <citation type="journal article" date="2010" name="Stand. Genomic Sci.">
        <title>Complete genome sequence of Desulfohalobium retbaense type strain (HR(100)).</title>
        <authorList>
            <person name="Spring S."/>
            <person name="Nolan M."/>
            <person name="Lapidus A."/>
            <person name="Glavina Del Rio T."/>
            <person name="Copeland A."/>
            <person name="Tice H."/>
            <person name="Cheng J.F."/>
            <person name="Lucas S."/>
            <person name="Land M."/>
            <person name="Chen F."/>
            <person name="Bruce D."/>
            <person name="Goodwin L."/>
            <person name="Pitluck S."/>
            <person name="Ivanova N."/>
            <person name="Mavromatis K."/>
            <person name="Mikhailova N."/>
            <person name="Pati A."/>
            <person name="Chen A."/>
            <person name="Palaniappan K."/>
            <person name="Hauser L."/>
            <person name="Chang Y.J."/>
            <person name="Jeffries C.D."/>
            <person name="Munk C."/>
            <person name="Kiss H."/>
            <person name="Chain P."/>
            <person name="Han C."/>
            <person name="Brettin T."/>
            <person name="Detter J.C."/>
            <person name="Schuler E."/>
            <person name="Goker M."/>
            <person name="Rohde M."/>
            <person name="Bristow J."/>
            <person name="Eisen J.A."/>
            <person name="Markowitz V."/>
            <person name="Hugenholtz P."/>
            <person name="Kyrpides N.C."/>
            <person name="Klenk H.P."/>
        </authorList>
    </citation>
    <scope>NUCLEOTIDE SEQUENCE [LARGE SCALE GENOMIC DNA]</scope>
    <source>
        <strain evidence="3">ATCC 49802 / DSM 20745 / S 6022</strain>
    </source>
</reference>
<dbReference type="GO" id="GO:0005992">
    <property type="term" value="P:trehalose biosynthetic process"/>
    <property type="evidence" value="ECO:0007669"/>
    <property type="project" value="TreeGrafter"/>
</dbReference>
<proteinExistence type="predicted"/>
<dbReference type="PANTHER" id="PTHR10357">
    <property type="entry name" value="ALPHA-AMYLASE FAMILY MEMBER"/>
    <property type="match status" value="1"/>
</dbReference>
<dbReference type="GO" id="GO:0047470">
    <property type="term" value="F:(1,4)-alpha-D-glucan 1-alpha-D-glucosylmutase activity"/>
    <property type="evidence" value="ECO:0007669"/>
    <property type="project" value="TreeGrafter"/>
</dbReference>
<dbReference type="STRING" id="479434.Sthe_1089"/>